<reference evidence="1 2" key="1">
    <citation type="submission" date="2016-12" db="EMBL/GenBank/DDBJ databases">
        <authorList>
            <person name="Song W.-J."/>
            <person name="Kurnit D.M."/>
        </authorList>
    </citation>
    <scope>NUCLEOTIDE SEQUENCE [LARGE SCALE GENOMIC DNA]</scope>
    <source>
        <strain evidence="1 2">PCL1601</strain>
    </source>
</reference>
<dbReference type="Gene3D" id="3.30.530.20">
    <property type="match status" value="1"/>
</dbReference>
<dbReference type="CDD" id="cd07820">
    <property type="entry name" value="SRPBCC_3"/>
    <property type="match status" value="1"/>
</dbReference>
<accession>A0A1Q8EQJ9</accession>
<dbReference type="InterPro" id="IPR023393">
    <property type="entry name" value="START-like_dom_sf"/>
</dbReference>
<organism evidence="1 2">
    <name type="scientific">Pseudomonas chlororaphis</name>
    <dbReference type="NCBI Taxonomy" id="587753"/>
    <lineage>
        <taxon>Bacteria</taxon>
        <taxon>Pseudomonadati</taxon>
        <taxon>Pseudomonadota</taxon>
        <taxon>Gammaproteobacteria</taxon>
        <taxon>Pseudomonadales</taxon>
        <taxon>Pseudomonadaceae</taxon>
        <taxon>Pseudomonas</taxon>
    </lineage>
</organism>
<dbReference type="AlphaFoldDB" id="A0A1Q8EQJ9"/>
<dbReference type="RefSeq" id="WP_075119611.1">
    <property type="nucleotide sequence ID" value="NZ_MSCT01000010.1"/>
</dbReference>
<dbReference type="SUPFAM" id="SSF55961">
    <property type="entry name" value="Bet v1-like"/>
    <property type="match status" value="1"/>
</dbReference>
<sequence>MPVVERTTFIAARSPAQVLDFCLEGANFPKIFPERISPLKGVDLSHLRIAAGREFSFRHWMWGVIPATWTVVIREVGERHFVDEMLKGPLRAFRHEHRVEAAEGGTLYTDRVTYRALGGAWVERLIVNAYMTRIFAARHRNMLRLLG</sequence>
<dbReference type="Proteomes" id="UP000185578">
    <property type="component" value="Unassembled WGS sequence"/>
</dbReference>
<protein>
    <submittedName>
        <fullName evidence="1">Polyketide cyclase</fullName>
    </submittedName>
</protein>
<comment type="caution">
    <text evidence="1">The sequence shown here is derived from an EMBL/GenBank/DDBJ whole genome shotgun (WGS) entry which is preliminary data.</text>
</comment>
<name>A0A1Q8EQJ9_9PSED</name>
<evidence type="ECO:0000313" key="2">
    <source>
        <dbReference type="Proteomes" id="UP000185578"/>
    </source>
</evidence>
<proteinExistence type="predicted"/>
<dbReference type="EMBL" id="MSCT01000010">
    <property type="protein sequence ID" value="OLF54066.1"/>
    <property type="molecule type" value="Genomic_DNA"/>
</dbReference>
<evidence type="ECO:0000313" key="1">
    <source>
        <dbReference type="EMBL" id="OLF54066.1"/>
    </source>
</evidence>
<gene>
    <name evidence="1" type="ORF">BTN82_13510</name>
</gene>
<dbReference type="OrthoDB" id="9801773at2"/>